<feature type="transmembrane region" description="Helical" evidence="2">
    <location>
        <begin position="228"/>
        <end position="244"/>
    </location>
</feature>
<feature type="transmembrane region" description="Helical" evidence="2">
    <location>
        <begin position="256"/>
        <end position="275"/>
    </location>
</feature>
<feature type="transmembrane region" description="Helical" evidence="2">
    <location>
        <begin position="465"/>
        <end position="490"/>
    </location>
</feature>
<feature type="transmembrane region" description="Helical" evidence="2">
    <location>
        <begin position="390"/>
        <end position="411"/>
    </location>
</feature>
<feature type="compositionally biased region" description="Basic and acidic residues" evidence="1">
    <location>
        <begin position="527"/>
        <end position="542"/>
    </location>
</feature>
<feature type="region of interest" description="Disordered" evidence="1">
    <location>
        <begin position="496"/>
        <end position="542"/>
    </location>
</feature>
<feature type="chain" id="PRO_5039476962" evidence="3">
    <location>
        <begin position="22"/>
        <end position="542"/>
    </location>
</feature>
<evidence type="ECO:0000256" key="3">
    <source>
        <dbReference type="SAM" id="SignalP"/>
    </source>
</evidence>
<keyword evidence="2" id="KW-1133">Transmembrane helix</keyword>
<feature type="transmembrane region" description="Helical" evidence="2">
    <location>
        <begin position="359"/>
        <end position="378"/>
    </location>
</feature>
<dbReference type="InterPro" id="IPR018674">
    <property type="entry name" value="DUF2142_membrane"/>
</dbReference>
<dbReference type="RefSeq" id="WP_134502271.1">
    <property type="nucleotide sequence ID" value="NZ_SOEY01000012.1"/>
</dbReference>
<gene>
    <name evidence="4" type="ORF">E3O06_07010</name>
</gene>
<comment type="caution">
    <text evidence="4">The sequence shown here is derived from an EMBL/GenBank/DDBJ whole genome shotgun (WGS) entry which is preliminary data.</text>
</comment>
<feature type="transmembrane region" description="Helical" evidence="2">
    <location>
        <begin position="206"/>
        <end position="222"/>
    </location>
</feature>
<reference evidence="4 5" key="1">
    <citation type="submission" date="2019-03" db="EMBL/GenBank/DDBJ databases">
        <title>Genomics of glacier-inhabiting Cryobacterium strains.</title>
        <authorList>
            <person name="Liu Q."/>
            <person name="Xin Y.-H."/>
        </authorList>
    </citation>
    <scope>NUCLEOTIDE SEQUENCE [LARGE SCALE GENOMIC DNA]</scope>
    <source>
        <strain evidence="4 5">HLT2-23</strain>
    </source>
</reference>
<sequence length="542" mass="57637">MKRSLAIFASAWLTLSLLAGAWAMATPISGAPDEPAHIIKAASVVRGQFVGTPSENGHTVNVPQYIASTHAVTCFAFQPEVAADCADSVPLGDDTIIPAETSAGLYNPVYYELVGWPSLLVNDESGIYLMRIVSGMVASAFLALSFVLIASWSRRVLPMLGLVVACTPMVFFLNGVVNPNSLETAATLAAFVALLSVVLQPNERLLNHRLIILVVSSAFAVNTRGLSPLWLAVVLVIPLALLSWKSLLALIGRKQVIWAIGAIFASTGVAILWMLSSNSLAAGISTDEVVTDYPGVGSSFLVGFVNVFSETFGFANGLVGQFGWLDTTAPAVTLFVWAALTGVLIIAAAAVLRGRRLTVFVLLAGSLVIIPALIQGVYITAGGFIWQGRYALPLFVCLVVGTAALISQSLTMTDRSVQRRLTGAILVTAAFAQIIAFAVVLQRYAVGSSGSLRDFYLDPAWQPPGGVLTWLAFYAITLLAGSILAFWWAWHESGPSSSHQIDNMNSQTDGRANGEGEDAATVQIYGQEEKRDHADSRSHPAR</sequence>
<proteinExistence type="predicted"/>
<dbReference type="EMBL" id="SOEY01000012">
    <property type="protein sequence ID" value="TFB74336.1"/>
    <property type="molecule type" value="Genomic_DNA"/>
</dbReference>
<protein>
    <submittedName>
        <fullName evidence="4">DUF2142 domain-containing protein</fullName>
    </submittedName>
</protein>
<feature type="signal peptide" evidence="3">
    <location>
        <begin position="1"/>
        <end position="21"/>
    </location>
</feature>
<feature type="transmembrane region" description="Helical" evidence="2">
    <location>
        <begin position="156"/>
        <end position="176"/>
    </location>
</feature>
<keyword evidence="2" id="KW-0472">Membrane</keyword>
<dbReference type="AlphaFoldDB" id="A0A4R8V017"/>
<evidence type="ECO:0000256" key="1">
    <source>
        <dbReference type="SAM" id="MobiDB-lite"/>
    </source>
</evidence>
<evidence type="ECO:0000313" key="4">
    <source>
        <dbReference type="EMBL" id="TFB74336.1"/>
    </source>
</evidence>
<feature type="transmembrane region" description="Helical" evidence="2">
    <location>
        <begin position="182"/>
        <end position="199"/>
    </location>
</feature>
<keyword evidence="5" id="KW-1185">Reference proteome</keyword>
<organism evidence="4 5">
    <name type="scientific">Cryobacterium glaciale</name>
    <dbReference type="NCBI Taxonomy" id="1259145"/>
    <lineage>
        <taxon>Bacteria</taxon>
        <taxon>Bacillati</taxon>
        <taxon>Actinomycetota</taxon>
        <taxon>Actinomycetes</taxon>
        <taxon>Micrococcales</taxon>
        <taxon>Microbacteriaceae</taxon>
        <taxon>Cryobacterium</taxon>
    </lineage>
</organism>
<feature type="transmembrane region" description="Helical" evidence="2">
    <location>
        <begin position="423"/>
        <end position="445"/>
    </location>
</feature>
<accession>A0A4R8V017</accession>
<keyword evidence="3" id="KW-0732">Signal</keyword>
<evidence type="ECO:0000256" key="2">
    <source>
        <dbReference type="SAM" id="Phobius"/>
    </source>
</evidence>
<dbReference type="Pfam" id="PF09913">
    <property type="entry name" value="DUF2142"/>
    <property type="match status" value="1"/>
</dbReference>
<dbReference type="Proteomes" id="UP000298173">
    <property type="component" value="Unassembled WGS sequence"/>
</dbReference>
<evidence type="ECO:0000313" key="5">
    <source>
        <dbReference type="Proteomes" id="UP000298173"/>
    </source>
</evidence>
<name>A0A4R8V017_9MICO</name>
<dbReference type="OrthoDB" id="3218260at2"/>
<feature type="transmembrane region" description="Helical" evidence="2">
    <location>
        <begin position="334"/>
        <end position="352"/>
    </location>
</feature>
<feature type="transmembrane region" description="Helical" evidence="2">
    <location>
        <begin position="128"/>
        <end position="149"/>
    </location>
</feature>
<feature type="compositionally biased region" description="Polar residues" evidence="1">
    <location>
        <begin position="496"/>
        <end position="510"/>
    </location>
</feature>
<keyword evidence="2" id="KW-0812">Transmembrane</keyword>